<proteinExistence type="predicted"/>
<evidence type="ECO:0000313" key="1">
    <source>
        <dbReference type="EMBL" id="VDK38881.1"/>
    </source>
</evidence>
<dbReference type="WBParaSite" id="ASIM_0000964201-mRNA-1">
    <property type="protein sequence ID" value="ASIM_0000964201-mRNA-1"/>
    <property type="gene ID" value="ASIM_0000964201"/>
</dbReference>
<reference evidence="3" key="1">
    <citation type="submission" date="2017-02" db="UniProtKB">
        <authorList>
            <consortium name="WormBaseParasite"/>
        </authorList>
    </citation>
    <scope>IDENTIFICATION</scope>
</reference>
<dbReference type="AlphaFoldDB" id="A0A0M3JPP3"/>
<accession>A0A0M3JPP3</accession>
<dbReference type="Proteomes" id="UP000267096">
    <property type="component" value="Unassembled WGS sequence"/>
</dbReference>
<dbReference type="OrthoDB" id="260807at2759"/>
<evidence type="ECO:0000313" key="3">
    <source>
        <dbReference type="WBParaSite" id="ASIM_0000964201-mRNA-1"/>
    </source>
</evidence>
<dbReference type="EMBL" id="UYRR01028342">
    <property type="protein sequence ID" value="VDK38881.1"/>
    <property type="molecule type" value="Genomic_DNA"/>
</dbReference>
<reference evidence="1 2" key="2">
    <citation type="submission" date="2018-11" db="EMBL/GenBank/DDBJ databases">
        <authorList>
            <consortium name="Pathogen Informatics"/>
        </authorList>
    </citation>
    <scope>NUCLEOTIDE SEQUENCE [LARGE SCALE GENOMIC DNA]</scope>
</reference>
<gene>
    <name evidence="1" type="ORF">ASIM_LOCUS9368</name>
</gene>
<organism evidence="3">
    <name type="scientific">Anisakis simplex</name>
    <name type="common">Herring worm</name>
    <dbReference type="NCBI Taxonomy" id="6269"/>
    <lineage>
        <taxon>Eukaryota</taxon>
        <taxon>Metazoa</taxon>
        <taxon>Ecdysozoa</taxon>
        <taxon>Nematoda</taxon>
        <taxon>Chromadorea</taxon>
        <taxon>Rhabditida</taxon>
        <taxon>Spirurina</taxon>
        <taxon>Ascaridomorpha</taxon>
        <taxon>Ascaridoidea</taxon>
        <taxon>Anisakidae</taxon>
        <taxon>Anisakis</taxon>
        <taxon>Anisakis simplex complex</taxon>
    </lineage>
</organism>
<protein>
    <submittedName>
        <fullName evidence="1 3">Uncharacterized protein</fullName>
    </submittedName>
</protein>
<name>A0A0M3JPP3_ANISI</name>
<sequence>MVRSSRAGVDWKLFRNIALSWAVTLPISGKFQSTV</sequence>
<keyword evidence="2" id="KW-1185">Reference proteome</keyword>
<evidence type="ECO:0000313" key="2">
    <source>
        <dbReference type="Proteomes" id="UP000267096"/>
    </source>
</evidence>